<dbReference type="Gene3D" id="3.40.1000.70">
    <property type="entry name" value="PknH-like extracellular domain"/>
    <property type="match status" value="1"/>
</dbReference>
<evidence type="ECO:0000313" key="4">
    <source>
        <dbReference type="Proteomes" id="UP000192713"/>
    </source>
</evidence>
<organism evidence="3 4">
    <name type="scientific">Mycolicibacter kumamotonensis</name>
    <dbReference type="NCBI Taxonomy" id="354243"/>
    <lineage>
        <taxon>Bacteria</taxon>
        <taxon>Bacillati</taxon>
        <taxon>Actinomycetota</taxon>
        <taxon>Actinomycetes</taxon>
        <taxon>Mycobacteriales</taxon>
        <taxon>Mycobacteriaceae</taxon>
        <taxon>Mycolicibacter</taxon>
    </lineage>
</organism>
<evidence type="ECO:0000313" key="3">
    <source>
        <dbReference type="EMBL" id="ORA76981.1"/>
    </source>
</evidence>
<protein>
    <recommendedName>
        <fullName evidence="2">PknH-like extracellular domain-containing protein</fullName>
    </recommendedName>
</protein>
<dbReference type="EMBL" id="MVHU01000038">
    <property type="protein sequence ID" value="ORA76981.1"/>
    <property type="molecule type" value="Genomic_DNA"/>
</dbReference>
<comment type="caution">
    <text evidence="3">The sequence shown here is derived from an EMBL/GenBank/DDBJ whole genome shotgun (WGS) entry which is preliminary data.</text>
</comment>
<evidence type="ECO:0000259" key="2">
    <source>
        <dbReference type="Pfam" id="PF14032"/>
    </source>
</evidence>
<sequence>MYDESFGSDLMKRVFAGVGAVSLAAMVLLGCSHSGDSAGESAQAVRLPAPGDTSKAETAEAVAPTGEPAARSSMTPVPPPLVLPDRLRTLLLPPDVSGPIVGSPLGFEKRYDQPAPPVDLTEHAECSVLLGPAMPAFGFEWTAYKGAQQRDREENADTVVGQGAGSYPDPEKARGAFAAAFPAELRKCDGVVVHNPRDTAADLTWQFRVTAVEGTRAQWSRAQHIDGKPVDWNCAYEADVKSNVLLYTSVCRRGAGAAEAAARLAERLMVWIPIP</sequence>
<dbReference type="AlphaFoldDB" id="A0A1X0DXE6"/>
<dbReference type="Proteomes" id="UP000192713">
    <property type="component" value="Unassembled WGS sequence"/>
</dbReference>
<dbReference type="Pfam" id="PF14032">
    <property type="entry name" value="PknH_C"/>
    <property type="match status" value="1"/>
</dbReference>
<feature type="domain" description="PknH-like extracellular" evidence="2">
    <location>
        <begin position="84"/>
        <end position="269"/>
    </location>
</feature>
<dbReference type="InterPro" id="IPR038232">
    <property type="entry name" value="PknH-like_Extracell_sf"/>
</dbReference>
<reference evidence="3 4" key="1">
    <citation type="submission" date="2017-02" db="EMBL/GenBank/DDBJ databases">
        <title>The new phylogeny of genus Mycobacterium.</title>
        <authorList>
            <person name="Tortoli E."/>
            <person name="Trovato A."/>
            <person name="Cirillo D.M."/>
        </authorList>
    </citation>
    <scope>NUCLEOTIDE SEQUENCE [LARGE SCALE GENOMIC DNA]</scope>
    <source>
        <strain evidence="3 4">DSM 45093</strain>
    </source>
</reference>
<proteinExistence type="predicted"/>
<accession>A0A1X0DXE6</accession>
<feature type="region of interest" description="Disordered" evidence="1">
    <location>
        <begin position="39"/>
        <end position="78"/>
    </location>
</feature>
<gene>
    <name evidence="3" type="ORF">BST28_19345</name>
</gene>
<name>A0A1X0DXE6_9MYCO</name>
<dbReference type="InterPro" id="IPR026954">
    <property type="entry name" value="PknH-like_Extracell"/>
</dbReference>
<evidence type="ECO:0000256" key="1">
    <source>
        <dbReference type="SAM" id="MobiDB-lite"/>
    </source>
</evidence>
<feature type="region of interest" description="Disordered" evidence="1">
    <location>
        <begin position="148"/>
        <end position="167"/>
    </location>
</feature>